<dbReference type="EMBL" id="WXEX01000010">
    <property type="protein sequence ID" value="MZP43738.1"/>
    <property type="molecule type" value="Genomic_DNA"/>
</dbReference>
<name>A0A845LC30_HELGE</name>
<keyword evidence="2" id="KW-1185">Reference proteome</keyword>
<evidence type="ECO:0000313" key="2">
    <source>
        <dbReference type="Proteomes" id="UP000471031"/>
    </source>
</evidence>
<organism evidence="1 2">
    <name type="scientific">Heliomicrobium gestii</name>
    <name type="common">Heliobacterium gestii</name>
    <dbReference type="NCBI Taxonomy" id="2699"/>
    <lineage>
        <taxon>Bacteria</taxon>
        <taxon>Bacillati</taxon>
        <taxon>Bacillota</taxon>
        <taxon>Clostridia</taxon>
        <taxon>Eubacteriales</taxon>
        <taxon>Heliobacteriaceae</taxon>
        <taxon>Heliomicrobium</taxon>
    </lineage>
</organism>
<dbReference type="Proteomes" id="UP000471031">
    <property type="component" value="Unassembled WGS sequence"/>
</dbReference>
<sequence length="173" mass="19095">MRGIKPLWVAVFAAVALALLWGAEAAYSRFGVEQPLQEAIAAVAPGAFVQSQSEKTGKMIVEVSPVLVSDLGDTYRQVNKVVRLRLGPEAQAQLTDNPDDMCHKLWEQVQFPLFQGIATGNYMEMKKQIDTISAGAAPAKIDTSLDEDYVYLRVVNGDHFLYRIVPREKGGDR</sequence>
<gene>
    <name evidence="1" type="ORF">GTO89_11860</name>
</gene>
<dbReference type="RefSeq" id="WP_161262312.1">
    <property type="nucleotide sequence ID" value="NZ_JAFBDC010000008.1"/>
</dbReference>
<dbReference type="OrthoDB" id="1722928at2"/>
<dbReference type="AlphaFoldDB" id="A0A845LC30"/>
<comment type="caution">
    <text evidence="1">The sequence shown here is derived from an EMBL/GenBank/DDBJ whole genome shotgun (WGS) entry which is preliminary data.</text>
</comment>
<proteinExistence type="predicted"/>
<protein>
    <submittedName>
        <fullName evidence="1">Uncharacterized protein</fullName>
    </submittedName>
</protein>
<reference evidence="1 2" key="1">
    <citation type="submission" date="2020-01" db="EMBL/GenBank/DDBJ databases">
        <title>Whole genome sequence of Heliobacterium gestii DSM 11169.</title>
        <authorList>
            <person name="Kyndt J.A."/>
            <person name="Meyer T.E."/>
        </authorList>
    </citation>
    <scope>NUCLEOTIDE SEQUENCE [LARGE SCALE GENOMIC DNA]</scope>
    <source>
        <strain evidence="1 2">DSM 11169</strain>
    </source>
</reference>
<accession>A0A845LC30</accession>
<evidence type="ECO:0000313" key="1">
    <source>
        <dbReference type="EMBL" id="MZP43738.1"/>
    </source>
</evidence>